<protein>
    <submittedName>
        <fullName evidence="1">Uncharacterized protein</fullName>
    </submittedName>
</protein>
<dbReference type="RefSeq" id="WP_260796083.1">
    <property type="nucleotide sequence ID" value="NZ_CP093313.1"/>
</dbReference>
<gene>
    <name evidence="1" type="ORF">MOP44_10970</name>
</gene>
<evidence type="ECO:0000313" key="1">
    <source>
        <dbReference type="EMBL" id="UWZ86443.1"/>
    </source>
</evidence>
<dbReference type="KEGG" id="orp:MOP44_10970"/>
<organism evidence="1 2">
    <name type="scientific">Occallatibacter riparius</name>
    <dbReference type="NCBI Taxonomy" id="1002689"/>
    <lineage>
        <taxon>Bacteria</taxon>
        <taxon>Pseudomonadati</taxon>
        <taxon>Acidobacteriota</taxon>
        <taxon>Terriglobia</taxon>
        <taxon>Terriglobales</taxon>
        <taxon>Acidobacteriaceae</taxon>
        <taxon>Occallatibacter</taxon>
    </lineage>
</organism>
<reference evidence="1" key="1">
    <citation type="submission" date="2021-04" db="EMBL/GenBank/DDBJ databases">
        <title>Phylogenetic analysis of Acidobacteriaceae.</title>
        <authorList>
            <person name="Qiu L."/>
            <person name="Zhang Q."/>
        </authorList>
    </citation>
    <scope>NUCLEOTIDE SEQUENCE</scope>
    <source>
        <strain evidence="1">DSM 25168</strain>
    </source>
</reference>
<dbReference type="Proteomes" id="UP001059380">
    <property type="component" value="Chromosome"/>
</dbReference>
<dbReference type="AlphaFoldDB" id="A0A9J7BU84"/>
<accession>A0A9J7BU84</accession>
<proteinExistence type="predicted"/>
<sequence>MSHPLRLPRKTARLAAAAPQWPSFTGTSQLVGTSPSGRVTVYVDPPLGAPALQNAQDLLNDADRVANANDAIFGTTGGAVSVIVFALGGATDGTGGADHGGYNRQCDRSGCSVWRLQPGVRFV</sequence>
<dbReference type="EMBL" id="CP093313">
    <property type="protein sequence ID" value="UWZ86443.1"/>
    <property type="molecule type" value="Genomic_DNA"/>
</dbReference>
<evidence type="ECO:0000313" key="2">
    <source>
        <dbReference type="Proteomes" id="UP001059380"/>
    </source>
</evidence>
<keyword evidence="2" id="KW-1185">Reference proteome</keyword>
<name>A0A9J7BU84_9BACT</name>